<accession>A0ABW5R5V2</accession>
<comment type="caution">
    <text evidence="2">The sequence shown here is derived from an EMBL/GenBank/DDBJ whole genome shotgun (WGS) entry which is preliminary data.</text>
</comment>
<proteinExistence type="predicted"/>
<feature type="compositionally biased region" description="Low complexity" evidence="1">
    <location>
        <begin position="208"/>
        <end position="227"/>
    </location>
</feature>
<feature type="region of interest" description="Disordered" evidence="1">
    <location>
        <begin position="326"/>
        <end position="385"/>
    </location>
</feature>
<protein>
    <recommendedName>
        <fullName evidence="4">Flagellar hook-length control protein FliK</fullName>
    </recommendedName>
</protein>
<feature type="region of interest" description="Disordered" evidence="1">
    <location>
        <begin position="268"/>
        <end position="305"/>
    </location>
</feature>
<organism evidence="2 3">
    <name type="scientific">Marinicrinis sediminis</name>
    <dbReference type="NCBI Taxonomy" id="1652465"/>
    <lineage>
        <taxon>Bacteria</taxon>
        <taxon>Bacillati</taxon>
        <taxon>Bacillota</taxon>
        <taxon>Bacilli</taxon>
        <taxon>Bacillales</taxon>
        <taxon>Paenibacillaceae</taxon>
    </lineage>
</organism>
<feature type="compositionally biased region" description="Low complexity" evidence="1">
    <location>
        <begin position="346"/>
        <end position="360"/>
    </location>
</feature>
<sequence length="651" mass="69655">MDVSNLMRAMIGQVKLQDVKPLELKTGQIVRGIVLQMLNQSEAMLQIEGYPVRAQLQTPLQPGQSTLLQVQPQQKEGLIIFKPLQDSHVPIEKQSLDSLLKSWGLPTDARTRQLVQQMQQQGMALTRPSAEAMHQVAHALPKDAALSEWVAAASIAVKRGLPITQETLGGLRQVMFGPPAGQLMEKLVQQLGQWLQGKEAAAKGTNLSSPMHASSPSHASQTSQSSQFGQHVQAGQSAQTGQIQTLANALLKQLKAVQSQAATWSAASTSNSAKAASDYVSNPATPAGRADASGQTASALTSNHHASMAAGKSAVASSNGGTAAQAASAASSSSGSVPPRTMEGTGPAQAAAPNAQGAAGEQRASTAQPVQVRADATPSEMKANQTEAEGVLRNFLQQAGMHHERDVLRQLVRTMLQQTQASAPGMEPSEPELTPEAMRTSAGAAGTEQAARGMTENVKGMLLQMMQSDDLPVALRETGQQLLQQLTGQQLLMTAERGSMLTHLTMTFPFGDGSSGQDVKVTIQSRRGQTGQIDTDNCRLLFDLDLKRMGHTMLDVQVVNKYVQIRVLNDHPQLASWFEGNQERLSESIRGMGYVLSSIKQSPYPDLSAQADEHGNAQAENGTRPRQEDGFITNAQVRWQAPQYKGMDLRI</sequence>
<feature type="region of interest" description="Disordered" evidence="1">
    <location>
        <begin position="605"/>
        <end position="631"/>
    </location>
</feature>
<evidence type="ECO:0008006" key="4">
    <source>
        <dbReference type="Google" id="ProtNLM"/>
    </source>
</evidence>
<dbReference type="Proteomes" id="UP001597497">
    <property type="component" value="Unassembled WGS sequence"/>
</dbReference>
<reference evidence="3" key="1">
    <citation type="journal article" date="2019" name="Int. J. Syst. Evol. Microbiol.">
        <title>The Global Catalogue of Microorganisms (GCM) 10K type strain sequencing project: providing services to taxonomists for standard genome sequencing and annotation.</title>
        <authorList>
            <consortium name="The Broad Institute Genomics Platform"/>
            <consortium name="The Broad Institute Genome Sequencing Center for Infectious Disease"/>
            <person name="Wu L."/>
            <person name="Ma J."/>
        </authorList>
    </citation>
    <scope>NUCLEOTIDE SEQUENCE [LARGE SCALE GENOMIC DNA]</scope>
    <source>
        <strain evidence="3">KCTC 33676</strain>
    </source>
</reference>
<keyword evidence="3" id="KW-1185">Reference proteome</keyword>
<gene>
    <name evidence="2" type="ORF">ACFSUC_00730</name>
</gene>
<feature type="region of interest" description="Disordered" evidence="1">
    <location>
        <begin position="201"/>
        <end position="235"/>
    </location>
</feature>
<feature type="compositionally biased region" description="Polar residues" evidence="1">
    <location>
        <begin position="293"/>
        <end position="305"/>
    </location>
</feature>
<evidence type="ECO:0000256" key="1">
    <source>
        <dbReference type="SAM" id="MobiDB-lite"/>
    </source>
</evidence>
<dbReference type="EMBL" id="JBHUMM010000001">
    <property type="protein sequence ID" value="MFD2670129.1"/>
    <property type="molecule type" value="Genomic_DNA"/>
</dbReference>
<dbReference type="RefSeq" id="WP_379927469.1">
    <property type="nucleotide sequence ID" value="NZ_JBHUMM010000001.1"/>
</dbReference>
<name>A0ABW5R5V2_9BACL</name>
<feature type="compositionally biased region" description="Low complexity" evidence="1">
    <location>
        <begin position="268"/>
        <end position="277"/>
    </location>
</feature>
<feature type="compositionally biased region" description="Low complexity" evidence="1">
    <location>
        <begin position="326"/>
        <end position="336"/>
    </location>
</feature>
<evidence type="ECO:0000313" key="2">
    <source>
        <dbReference type="EMBL" id="MFD2670129.1"/>
    </source>
</evidence>
<evidence type="ECO:0000313" key="3">
    <source>
        <dbReference type="Proteomes" id="UP001597497"/>
    </source>
</evidence>